<organism evidence="2 3">
    <name type="scientific">Crotalus adamanteus</name>
    <name type="common">Eastern diamondback rattlesnake</name>
    <dbReference type="NCBI Taxonomy" id="8729"/>
    <lineage>
        <taxon>Eukaryota</taxon>
        <taxon>Metazoa</taxon>
        <taxon>Chordata</taxon>
        <taxon>Craniata</taxon>
        <taxon>Vertebrata</taxon>
        <taxon>Euteleostomi</taxon>
        <taxon>Lepidosauria</taxon>
        <taxon>Squamata</taxon>
        <taxon>Bifurcata</taxon>
        <taxon>Unidentata</taxon>
        <taxon>Episquamata</taxon>
        <taxon>Toxicofera</taxon>
        <taxon>Serpentes</taxon>
        <taxon>Colubroidea</taxon>
        <taxon>Viperidae</taxon>
        <taxon>Crotalinae</taxon>
        <taxon>Crotalus</taxon>
    </lineage>
</organism>
<comment type="caution">
    <text evidence="2">The sequence shown here is derived from an EMBL/GenBank/DDBJ whole genome shotgun (WGS) entry which is preliminary data.</text>
</comment>
<name>A0AAW1APW9_CROAD</name>
<dbReference type="Proteomes" id="UP001474421">
    <property type="component" value="Unassembled WGS sequence"/>
</dbReference>
<feature type="compositionally biased region" description="Basic and acidic residues" evidence="1">
    <location>
        <begin position="319"/>
        <end position="339"/>
    </location>
</feature>
<dbReference type="EMBL" id="JAOTOJ010000018">
    <property type="protein sequence ID" value="KAK9391784.1"/>
    <property type="molecule type" value="Genomic_DNA"/>
</dbReference>
<feature type="region of interest" description="Disordered" evidence="1">
    <location>
        <begin position="105"/>
        <end position="124"/>
    </location>
</feature>
<feature type="region of interest" description="Disordered" evidence="1">
    <location>
        <begin position="318"/>
        <end position="342"/>
    </location>
</feature>
<feature type="compositionally biased region" description="Basic and acidic residues" evidence="1">
    <location>
        <begin position="488"/>
        <end position="512"/>
    </location>
</feature>
<dbReference type="AlphaFoldDB" id="A0AAW1APW9"/>
<proteinExistence type="predicted"/>
<evidence type="ECO:0000313" key="3">
    <source>
        <dbReference type="Proteomes" id="UP001474421"/>
    </source>
</evidence>
<feature type="compositionally biased region" description="Polar residues" evidence="1">
    <location>
        <begin position="277"/>
        <end position="292"/>
    </location>
</feature>
<evidence type="ECO:0000313" key="2">
    <source>
        <dbReference type="EMBL" id="KAK9391784.1"/>
    </source>
</evidence>
<protein>
    <submittedName>
        <fullName evidence="2">Hdgfrp2: Hepatoma-derived growth factor-related protein 2</fullName>
    </submittedName>
</protein>
<sequence>MQKKSCEASLLGPKKAGCWELPEKNFLPPFFSRKRKQQRAFESAARPSSTDALQLRRGSWLLLFRWGKSLSGNGAQILFGFSLHRNLAWGFRPLLSMEAAERPHLLESSKRTQSKQPSHLRKTSEMPHNAWASMAEQEAGDSCPARGTTGCIQVSTREIQLNRSPEEGGAGAHLWGKGPEGPGAMQVFPKKCLEEEGRKVNALLYWLEEAELSIVTTQGGFHPSDSPASERKREMTDRSWPLVHIYNFGRQQSWEREVTGGSREMTDAPQGALGRQISRSDSEGSGTENRQVNRLMLNSPGEENKAGILSWLDFSVGKENGERENSPVRRNQEPEEETPRSPGVVIEETAGGLPWPTNSCHVGEEKPGEFQSVTVDKSLEIKRSTLLSLNLVSAQTRKPFKQACKPSLEVKEDEGLCGQLGFDSCSPVESLQNPETKGRPMETSKSSPSMLEMLLCPSQASGESCQASGEAAWGDEPVVPLQQRKGTKQQEEEKSLKVADVKKTFEKRKPAAEKAASPARKGEIRA</sequence>
<accession>A0AAW1APW9</accession>
<feature type="region of interest" description="Disordered" evidence="1">
    <location>
        <begin position="419"/>
        <end position="526"/>
    </location>
</feature>
<feature type="region of interest" description="Disordered" evidence="1">
    <location>
        <begin position="256"/>
        <end position="292"/>
    </location>
</feature>
<feature type="compositionally biased region" description="Polar residues" evidence="1">
    <location>
        <begin position="458"/>
        <end position="467"/>
    </location>
</feature>
<keyword evidence="3" id="KW-1185">Reference proteome</keyword>
<evidence type="ECO:0000256" key="1">
    <source>
        <dbReference type="SAM" id="MobiDB-lite"/>
    </source>
</evidence>
<gene>
    <name evidence="2" type="ORF">NXF25_018173</name>
</gene>
<reference evidence="2 3" key="1">
    <citation type="journal article" date="2024" name="Proc. Natl. Acad. Sci. U.S.A.">
        <title>The genetic regulatory architecture and epigenomic basis for age-related changes in rattlesnake venom.</title>
        <authorList>
            <person name="Hogan M.P."/>
            <person name="Holding M.L."/>
            <person name="Nystrom G.S."/>
            <person name="Colston T.J."/>
            <person name="Bartlett D.A."/>
            <person name="Mason A.J."/>
            <person name="Ellsworth S.A."/>
            <person name="Rautsaw R.M."/>
            <person name="Lawrence K.C."/>
            <person name="Strickland J.L."/>
            <person name="He B."/>
            <person name="Fraser P."/>
            <person name="Margres M.J."/>
            <person name="Gilbert D.M."/>
            <person name="Gibbs H.L."/>
            <person name="Parkinson C.L."/>
            <person name="Rokyta D.R."/>
        </authorList>
    </citation>
    <scope>NUCLEOTIDE SEQUENCE [LARGE SCALE GENOMIC DNA]</scope>
    <source>
        <strain evidence="2">DRR0105</strain>
    </source>
</reference>